<dbReference type="SUPFAM" id="SSF52833">
    <property type="entry name" value="Thioredoxin-like"/>
    <property type="match status" value="1"/>
</dbReference>
<reference evidence="3 4" key="1">
    <citation type="submission" date="2017-06" db="EMBL/GenBank/DDBJ databases">
        <title>Genome sequencing of cyanobaciteial culture collection at National Institute for Environmental Studies (NIES).</title>
        <authorList>
            <person name="Hirose Y."/>
            <person name="Shimura Y."/>
            <person name="Fujisawa T."/>
            <person name="Nakamura Y."/>
            <person name="Kawachi M."/>
        </authorList>
    </citation>
    <scope>NUCLEOTIDE SEQUENCE [LARGE SCALE GENOMIC DNA]</scope>
    <source>
        <strain evidence="3 4">NIES-2135</strain>
    </source>
</reference>
<keyword evidence="4" id="KW-1185">Reference proteome</keyword>
<sequence>MASSREPNCLTLPVSDRDHCQGSSIAKVTLVEYGDYQCPHCWAAQQIIPLIQQQLGEQIRFVFRHFPRSSLHPEAYHAAEAAEAAASQSKFWEMHSYLFHHQAQLADSDLVRYAIALCLNVDQFLAEMTSDCHMARVQEDIKSGIQSSVIKTPTFFINGIKHGDDDRLETLLEAVVKAERNC</sequence>
<dbReference type="Proteomes" id="UP000217895">
    <property type="component" value="Chromosome"/>
</dbReference>
<gene>
    <name evidence="3" type="ORF">NIES2135_08110</name>
</gene>
<protein>
    <submittedName>
        <fullName evidence="3">DSBA oxidoreductase</fullName>
    </submittedName>
</protein>
<dbReference type="Pfam" id="PF13462">
    <property type="entry name" value="Thioredoxin_4"/>
    <property type="match status" value="1"/>
</dbReference>
<name>A0A1Z4JBD6_LEPBY</name>
<evidence type="ECO:0000313" key="4">
    <source>
        <dbReference type="Proteomes" id="UP000217895"/>
    </source>
</evidence>
<dbReference type="EMBL" id="AP018203">
    <property type="protein sequence ID" value="BAY53998.1"/>
    <property type="molecule type" value="Genomic_DNA"/>
</dbReference>
<organism evidence="3 4">
    <name type="scientific">Leptolyngbya boryana NIES-2135</name>
    <dbReference type="NCBI Taxonomy" id="1973484"/>
    <lineage>
        <taxon>Bacteria</taxon>
        <taxon>Bacillati</taxon>
        <taxon>Cyanobacteriota</taxon>
        <taxon>Cyanophyceae</taxon>
        <taxon>Leptolyngbyales</taxon>
        <taxon>Leptolyngbyaceae</taxon>
        <taxon>Leptolyngbya group</taxon>
        <taxon>Leptolyngbya</taxon>
    </lineage>
</organism>
<dbReference type="InterPro" id="IPR036249">
    <property type="entry name" value="Thioredoxin-like_sf"/>
</dbReference>
<dbReference type="InterPro" id="IPR012336">
    <property type="entry name" value="Thioredoxin-like_fold"/>
</dbReference>
<evidence type="ECO:0000256" key="1">
    <source>
        <dbReference type="ARBA" id="ARBA00005791"/>
    </source>
</evidence>
<dbReference type="AlphaFoldDB" id="A0A1Z4JBD6"/>
<dbReference type="PROSITE" id="PS51352">
    <property type="entry name" value="THIOREDOXIN_2"/>
    <property type="match status" value="1"/>
</dbReference>
<comment type="similarity">
    <text evidence="1">Belongs to the thioredoxin family. DsbA subfamily.</text>
</comment>
<dbReference type="PANTHER" id="PTHR13887">
    <property type="entry name" value="GLUTATHIONE S-TRANSFERASE KAPPA"/>
    <property type="match status" value="1"/>
</dbReference>
<dbReference type="PANTHER" id="PTHR13887:SF55">
    <property type="entry name" value="SLR0313 PROTEIN"/>
    <property type="match status" value="1"/>
</dbReference>
<dbReference type="InterPro" id="IPR013766">
    <property type="entry name" value="Thioredoxin_domain"/>
</dbReference>
<evidence type="ECO:0000313" key="3">
    <source>
        <dbReference type="EMBL" id="BAY53998.1"/>
    </source>
</evidence>
<feature type="domain" description="Thioredoxin" evidence="2">
    <location>
        <begin position="1"/>
        <end position="181"/>
    </location>
</feature>
<accession>A0A1Z4JBD6</accession>
<dbReference type="Gene3D" id="3.40.30.10">
    <property type="entry name" value="Glutaredoxin"/>
    <property type="match status" value="1"/>
</dbReference>
<evidence type="ECO:0000259" key="2">
    <source>
        <dbReference type="PROSITE" id="PS51352"/>
    </source>
</evidence>
<proteinExistence type="inferred from homology"/>